<feature type="domain" description="Nanos-type" evidence="10">
    <location>
        <begin position="180"/>
        <end position="234"/>
    </location>
</feature>
<dbReference type="InterPro" id="IPR008705">
    <property type="entry name" value="Nanos/Xcar2"/>
</dbReference>
<reference evidence="11" key="2">
    <citation type="submission" date="2022-06" db="UniProtKB">
        <authorList>
            <consortium name="EnsemblMetazoa"/>
        </authorList>
    </citation>
    <scope>IDENTIFICATION</scope>
    <source>
        <strain evidence="11">p50T (Dazao)</strain>
    </source>
</reference>
<proteinExistence type="inferred from homology"/>
<evidence type="ECO:0000313" key="11">
    <source>
        <dbReference type="EnsemblMetazoa" id="XP_037871475.1"/>
    </source>
</evidence>
<dbReference type="Gene3D" id="4.10.60.30">
    <property type="entry name" value="Nanos, RNA-binding domain"/>
    <property type="match status" value="1"/>
</dbReference>
<sequence>MKYYNYSDYGSGSSVDSSSLSQDIPLRSNLSSDWNATKSSSIANLMIGKCSLDDAMKEFRLNGLDSPYNPDEDNIWSARAVADTSTQWNTYSRQVSWPAPERSPKVPLPGSHWTSGLSSPPVRNETLTPPAASQVQPTEEQLRVLSSLPDAVLYTLLRKLERIRGDDATRTNESWMCAQECRFCKNNGERAAYYRSHALRDAAGRVACPVLRAFVCARCGARGDAAHTAKYCPRATRDERIKSAAMMRSVRSASSRRRQAALLPAGPEYVTFGERPPSAARDTRLYGAFDSAPLDPLWAALEQKLML</sequence>
<dbReference type="GO" id="GO:0008270">
    <property type="term" value="F:zinc ion binding"/>
    <property type="evidence" value="ECO:0007669"/>
    <property type="project" value="UniProtKB-KW"/>
</dbReference>
<protein>
    <recommendedName>
        <fullName evidence="10">Nanos-type domain-containing protein</fullName>
    </recommendedName>
</protein>
<dbReference type="Proteomes" id="UP000005204">
    <property type="component" value="Unassembled WGS sequence"/>
</dbReference>
<dbReference type="InterPro" id="IPR024161">
    <property type="entry name" value="Znf_nanos-typ"/>
</dbReference>
<keyword evidence="6 8" id="KW-0810">Translation regulation</keyword>
<dbReference type="AlphaFoldDB" id="A0A8R2QXF2"/>
<dbReference type="InterPro" id="IPR038129">
    <property type="entry name" value="Nanos_sf"/>
</dbReference>
<reference evidence="12" key="1">
    <citation type="journal article" date="2008" name="Insect Biochem. Mol. Biol.">
        <title>The genome of a lepidopteran model insect, the silkworm Bombyx mori.</title>
        <authorList>
            <consortium name="International Silkworm Genome Consortium"/>
        </authorList>
    </citation>
    <scope>NUCLEOTIDE SEQUENCE [LARGE SCALE GENOMIC DNA]</scope>
    <source>
        <strain evidence="12">p50T</strain>
    </source>
</reference>
<evidence type="ECO:0000256" key="9">
    <source>
        <dbReference type="SAM" id="MobiDB-lite"/>
    </source>
</evidence>
<accession>A0A8R2QXF2</accession>
<dbReference type="GO" id="GO:0005737">
    <property type="term" value="C:cytoplasm"/>
    <property type="evidence" value="ECO:0007669"/>
    <property type="project" value="UniProtKB-SubCell"/>
</dbReference>
<keyword evidence="7 8" id="KW-0694">RNA-binding</keyword>
<comment type="similarity">
    <text evidence="8">Belongs to the nanos family.</text>
</comment>
<evidence type="ECO:0000256" key="3">
    <source>
        <dbReference type="ARBA" id="ARBA00022723"/>
    </source>
</evidence>
<feature type="region of interest" description="Disordered" evidence="9">
    <location>
        <begin position="1"/>
        <end position="21"/>
    </location>
</feature>
<evidence type="ECO:0000256" key="8">
    <source>
        <dbReference type="PROSITE-ProRule" id="PRU00855"/>
    </source>
</evidence>
<dbReference type="GO" id="GO:0006417">
    <property type="term" value="P:regulation of translation"/>
    <property type="evidence" value="ECO:0007669"/>
    <property type="project" value="UniProtKB-UniRule"/>
</dbReference>
<evidence type="ECO:0000256" key="5">
    <source>
        <dbReference type="ARBA" id="ARBA00022833"/>
    </source>
</evidence>
<dbReference type="PANTHER" id="PTHR12887">
    <property type="entry name" value="NANOS PROTEIN"/>
    <property type="match status" value="1"/>
</dbReference>
<keyword evidence="5" id="KW-0862">Zinc</keyword>
<evidence type="ECO:0000256" key="1">
    <source>
        <dbReference type="ARBA" id="ARBA00004496"/>
    </source>
</evidence>
<dbReference type="PROSITE" id="PS51522">
    <property type="entry name" value="ZF_NANOS"/>
    <property type="match status" value="1"/>
</dbReference>
<evidence type="ECO:0000256" key="2">
    <source>
        <dbReference type="ARBA" id="ARBA00022490"/>
    </source>
</evidence>
<dbReference type="Pfam" id="PF05741">
    <property type="entry name" value="zf-nanos"/>
    <property type="match status" value="1"/>
</dbReference>
<keyword evidence="2" id="KW-0963">Cytoplasm</keyword>
<keyword evidence="3" id="KW-0479">Metal-binding</keyword>
<gene>
    <name evidence="11" type="primary">100101221</name>
</gene>
<evidence type="ECO:0000256" key="6">
    <source>
        <dbReference type="ARBA" id="ARBA00022845"/>
    </source>
</evidence>
<dbReference type="GO" id="GO:0003723">
    <property type="term" value="F:RNA binding"/>
    <property type="evidence" value="ECO:0007669"/>
    <property type="project" value="UniProtKB-UniRule"/>
</dbReference>
<comment type="subcellular location">
    <subcellularLocation>
        <location evidence="1">Cytoplasm</location>
    </subcellularLocation>
</comment>
<dbReference type="EnsemblMetazoa" id="XM_038015547.1">
    <property type="protein sequence ID" value="XP_037871475.1"/>
    <property type="gene ID" value="GeneID_100101221"/>
</dbReference>
<name>A0A8R2QXF2_BOMMO</name>
<evidence type="ECO:0000313" key="12">
    <source>
        <dbReference type="Proteomes" id="UP000005204"/>
    </source>
</evidence>
<evidence type="ECO:0000256" key="7">
    <source>
        <dbReference type="ARBA" id="ARBA00022884"/>
    </source>
</evidence>
<evidence type="ECO:0000256" key="4">
    <source>
        <dbReference type="ARBA" id="ARBA00022771"/>
    </source>
</evidence>
<keyword evidence="12" id="KW-1185">Reference proteome</keyword>
<organism evidence="11 12">
    <name type="scientific">Bombyx mori</name>
    <name type="common">Silk moth</name>
    <dbReference type="NCBI Taxonomy" id="7091"/>
    <lineage>
        <taxon>Eukaryota</taxon>
        <taxon>Metazoa</taxon>
        <taxon>Ecdysozoa</taxon>
        <taxon>Arthropoda</taxon>
        <taxon>Hexapoda</taxon>
        <taxon>Insecta</taxon>
        <taxon>Pterygota</taxon>
        <taxon>Neoptera</taxon>
        <taxon>Endopterygota</taxon>
        <taxon>Lepidoptera</taxon>
        <taxon>Glossata</taxon>
        <taxon>Ditrysia</taxon>
        <taxon>Bombycoidea</taxon>
        <taxon>Bombycidae</taxon>
        <taxon>Bombycinae</taxon>
        <taxon>Bombyx</taxon>
    </lineage>
</organism>
<evidence type="ECO:0000259" key="10">
    <source>
        <dbReference type="PROSITE" id="PS51522"/>
    </source>
</evidence>
<feature type="region of interest" description="Disordered" evidence="9">
    <location>
        <begin position="93"/>
        <end position="138"/>
    </location>
</feature>
<feature type="compositionally biased region" description="Polar residues" evidence="9">
    <location>
        <begin position="125"/>
        <end position="138"/>
    </location>
</feature>
<keyword evidence="4 8" id="KW-0863">Zinc-finger</keyword>